<dbReference type="InterPro" id="IPR013083">
    <property type="entry name" value="Znf_RING/FYVE/PHD"/>
</dbReference>
<name>A0ABN8LIG4_9CNID</name>
<reference evidence="6 7" key="1">
    <citation type="submission" date="2022-05" db="EMBL/GenBank/DDBJ databases">
        <authorList>
            <consortium name="Genoscope - CEA"/>
            <person name="William W."/>
        </authorList>
    </citation>
    <scope>NUCLEOTIDE SEQUENCE [LARGE SCALE GENOMIC DNA]</scope>
</reference>
<evidence type="ECO:0000256" key="2">
    <source>
        <dbReference type="ARBA" id="ARBA00022833"/>
    </source>
</evidence>
<proteinExistence type="predicted"/>
<dbReference type="Gene3D" id="3.50.30.30">
    <property type="match status" value="1"/>
</dbReference>
<dbReference type="PROSITE" id="PS50089">
    <property type="entry name" value="ZF_RING_2"/>
    <property type="match status" value="1"/>
</dbReference>
<dbReference type="InterPro" id="IPR051073">
    <property type="entry name" value="ZNRF3_Arkadia_E3_ligases"/>
</dbReference>
<dbReference type="Pfam" id="PF13639">
    <property type="entry name" value="zf-RING_2"/>
    <property type="match status" value="1"/>
</dbReference>
<feature type="chain" id="PRO_5047317421" description="RING-type domain-containing protein" evidence="4">
    <location>
        <begin position="28"/>
        <end position="419"/>
    </location>
</feature>
<dbReference type="InterPro" id="IPR001841">
    <property type="entry name" value="Znf_RING"/>
</dbReference>
<gene>
    <name evidence="6" type="ORF">PEVE_00032718</name>
</gene>
<evidence type="ECO:0000256" key="4">
    <source>
        <dbReference type="SAM" id="SignalP"/>
    </source>
</evidence>
<keyword evidence="2" id="KW-0862">Zinc</keyword>
<evidence type="ECO:0000259" key="5">
    <source>
        <dbReference type="PROSITE" id="PS50089"/>
    </source>
</evidence>
<dbReference type="SUPFAM" id="SSF57850">
    <property type="entry name" value="RING/U-box"/>
    <property type="match status" value="1"/>
</dbReference>
<dbReference type="Gene3D" id="3.30.40.10">
    <property type="entry name" value="Zinc/RING finger domain, C3HC4 (zinc finger)"/>
    <property type="match status" value="1"/>
</dbReference>
<dbReference type="SMART" id="SM00184">
    <property type="entry name" value="RING"/>
    <property type="match status" value="1"/>
</dbReference>
<evidence type="ECO:0000256" key="1">
    <source>
        <dbReference type="ARBA" id="ARBA00022771"/>
    </source>
</evidence>
<evidence type="ECO:0000256" key="3">
    <source>
        <dbReference type="PROSITE-ProRule" id="PRU00175"/>
    </source>
</evidence>
<accession>A0ABN8LIG4</accession>
<keyword evidence="1 3" id="KW-0863">Zinc-finger</keyword>
<dbReference type="PANTHER" id="PTHR16200">
    <property type="entry name" value="RING ZINC FINGER"/>
    <property type="match status" value="1"/>
</dbReference>
<organism evidence="6 7">
    <name type="scientific">Porites evermanni</name>
    <dbReference type="NCBI Taxonomy" id="104178"/>
    <lineage>
        <taxon>Eukaryota</taxon>
        <taxon>Metazoa</taxon>
        <taxon>Cnidaria</taxon>
        <taxon>Anthozoa</taxon>
        <taxon>Hexacorallia</taxon>
        <taxon>Scleractinia</taxon>
        <taxon>Fungiina</taxon>
        <taxon>Poritidae</taxon>
        <taxon>Porites</taxon>
    </lineage>
</organism>
<feature type="domain" description="RING-type" evidence="5">
    <location>
        <begin position="312"/>
        <end position="353"/>
    </location>
</feature>
<evidence type="ECO:0000313" key="6">
    <source>
        <dbReference type="EMBL" id="CAH3016807.1"/>
    </source>
</evidence>
<dbReference type="EMBL" id="CALNXI010000048">
    <property type="protein sequence ID" value="CAH3016807.1"/>
    <property type="molecule type" value="Genomic_DNA"/>
</dbReference>
<keyword evidence="1 3" id="KW-0479">Metal-binding</keyword>
<evidence type="ECO:0000313" key="7">
    <source>
        <dbReference type="Proteomes" id="UP001159427"/>
    </source>
</evidence>
<keyword evidence="4" id="KW-0732">Signal</keyword>
<keyword evidence="7" id="KW-1185">Reference proteome</keyword>
<comment type="caution">
    <text evidence="6">The sequence shown here is derived from an EMBL/GenBank/DDBJ whole genome shotgun (WGS) entry which is preliminary data.</text>
</comment>
<dbReference type="Proteomes" id="UP001159427">
    <property type="component" value="Unassembled WGS sequence"/>
</dbReference>
<sequence>MFPLRVSLSGFVHCFLRVLCFTILVLGEVDKAFVNVIVQSEDGQNSPFANIVGKFARVGAIKQVEGELIEMDSYDSEDSDPDEDDATPVADEARHGWIGVIHIPVLEYYNVRRGSSKSWSVLEKVKKAMFLGASAIIIITLNQRVLRKLDLAQMFPRPIVTVNGTRNVSKLMAALQRQQKLRGIVSYNSSLVELKLLSTLTFWATCGRPSGWEGVVCLGNPEKGTEEVNSQFFGSSAFFASVLFCLLVLKTQLSQLFHNYWISKKEQMLRQEAAQAIAKLKIRKYRRVMKDSQPSCSTASSKRRERRDVEVCAVCLDEFYNNQLVRTLSCAHEFHCECVDRWLLAKRTCPLCKGNIIASLASEKTGPINPWERFNMGESSLGNETVRRRQRPFEAFTSASDNLVTHISGRKKQCSRTGS</sequence>
<protein>
    <recommendedName>
        <fullName evidence="5">RING-type domain-containing protein</fullName>
    </recommendedName>
</protein>
<feature type="signal peptide" evidence="4">
    <location>
        <begin position="1"/>
        <end position="27"/>
    </location>
</feature>